<dbReference type="EMBL" id="AP022596">
    <property type="protein sequence ID" value="BBY66067.1"/>
    <property type="molecule type" value="Genomic_DNA"/>
</dbReference>
<dbReference type="AlphaFoldDB" id="A0A7I7T9Y1"/>
<evidence type="ECO:0000313" key="3">
    <source>
        <dbReference type="Proteomes" id="UP000467148"/>
    </source>
</evidence>
<protein>
    <submittedName>
        <fullName evidence="2">Uncharacterized protein</fullName>
    </submittedName>
</protein>
<proteinExistence type="predicted"/>
<reference evidence="2 3" key="1">
    <citation type="journal article" date="2019" name="Emerg. Microbes Infect.">
        <title>Comprehensive subspecies identification of 175 nontuberculous mycobacteria species based on 7547 genomic profiles.</title>
        <authorList>
            <person name="Matsumoto Y."/>
            <person name="Kinjo T."/>
            <person name="Motooka D."/>
            <person name="Nabeya D."/>
            <person name="Jung N."/>
            <person name="Uechi K."/>
            <person name="Horii T."/>
            <person name="Iida T."/>
            <person name="Fujita J."/>
            <person name="Nakamura S."/>
        </authorList>
    </citation>
    <scope>NUCLEOTIDE SEQUENCE [LARGE SCALE GENOMIC DNA]</scope>
    <source>
        <strain evidence="2 3">JCM 30396</strain>
    </source>
</reference>
<name>A0A7I7T9Y1_9MYCO</name>
<feature type="compositionally biased region" description="Basic and acidic residues" evidence="1">
    <location>
        <begin position="99"/>
        <end position="109"/>
    </location>
</feature>
<dbReference type="KEGG" id="mhev:MHEL_43100"/>
<feature type="region of interest" description="Disordered" evidence="1">
    <location>
        <begin position="1"/>
        <end position="22"/>
    </location>
</feature>
<sequence>MKSFTASAGEALAPADAGTLATDGVTVTRLAASGVDEPATGASETVSGCEEFAPDARELEPADDTGSDGKAAAPSEDETAPPEEEPGLAELAEPDGEPEVGRREDPWLDLVEERCPAPDELVEPAPDELAEPVAPDDPVVSATATVGTAAIAAPMPNATASAPIRPM</sequence>
<accession>A0A7I7T9Y1</accession>
<evidence type="ECO:0000313" key="2">
    <source>
        <dbReference type="EMBL" id="BBY66067.1"/>
    </source>
</evidence>
<organism evidence="2 3">
    <name type="scientific">Mycolicibacterium helvum</name>
    <dbReference type="NCBI Taxonomy" id="1534349"/>
    <lineage>
        <taxon>Bacteria</taxon>
        <taxon>Bacillati</taxon>
        <taxon>Actinomycetota</taxon>
        <taxon>Actinomycetes</taxon>
        <taxon>Mycobacteriales</taxon>
        <taxon>Mycobacteriaceae</taxon>
        <taxon>Mycolicibacterium</taxon>
    </lineage>
</organism>
<feature type="region of interest" description="Disordered" evidence="1">
    <location>
        <begin position="34"/>
        <end position="109"/>
    </location>
</feature>
<feature type="compositionally biased region" description="Acidic residues" evidence="1">
    <location>
        <begin position="75"/>
        <end position="98"/>
    </location>
</feature>
<dbReference type="RefSeq" id="WP_163750044.1">
    <property type="nucleotide sequence ID" value="NZ_AP022596.1"/>
</dbReference>
<dbReference type="Proteomes" id="UP000467148">
    <property type="component" value="Chromosome"/>
</dbReference>
<evidence type="ECO:0000256" key="1">
    <source>
        <dbReference type="SAM" id="MobiDB-lite"/>
    </source>
</evidence>
<gene>
    <name evidence="2" type="ORF">MHEL_43100</name>
</gene>
<keyword evidence="3" id="KW-1185">Reference proteome</keyword>